<dbReference type="EMBL" id="CP008947">
    <property type="protein sequence ID" value="AII03693.1"/>
    <property type="molecule type" value="Genomic_DNA"/>
</dbReference>
<evidence type="ECO:0000313" key="3">
    <source>
        <dbReference type="Proteomes" id="UP000028488"/>
    </source>
</evidence>
<dbReference type="Proteomes" id="UP000028488">
    <property type="component" value="Chromosome"/>
</dbReference>
<evidence type="ECO:0000313" key="2">
    <source>
        <dbReference type="EMBL" id="AII03693.1"/>
    </source>
</evidence>
<reference evidence="2 3" key="1">
    <citation type="submission" date="2014-07" db="EMBL/GenBank/DDBJ databases">
        <title>Genome Sequence of Rhodococcus opacus Strain R7, a Biodegrader of Mono- and Polycyclic Aromatic Hydrocarbons.</title>
        <authorList>
            <person name="Di Gennaro P."/>
            <person name="Zampolli J."/>
            <person name="Presti I."/>
            <person name="Cappelletti M."/>
            <person name="D'Ursi P."/>
            <person name="Orro A."/>
            <person name="Mezzelani A."/>
            <person name="Milanesi L."/>
        </authorList>
    </citation>
    <scope>NUCLEOTIDE SEQUENCE [LARGE SCALE GENOMIC DNA]</scope>
    <source>
        <strain evidence="2 3">R7</strain>
    </source>
</reference>
<feature type="compositionally biased region" description="Polar residues" evidence="1">
    <location>
        <begin position="98"/>
        <end position="108"/>
    </location>
</feature>
<feature type="region of interest" description="Disordered" evidence="1">
    <location>
        <begin position="80"/>
        <end position="108"/>
    </location>
</feature>
<sequence>MISDTRVASERILLERSNRIQYGNLLTLPIADGGILADATAAAVELKAALEQLRDAQRRGDFSAFGAALDRLQQAVDAYLTSGGDDGHRPGSREAVQAFTSRDSVVGP</sequence>
<name>A0A076EF38_RHOOP</name>
<protein>
    <submittedName>
        <fullName evidence="2">Uncharacterized protein</fullName>
    </submittedName>
</protein>
<accession>A0A076EF38</accession>
<gene>
    <name evidence="2" type="ORF">EP51_03320</name>
</gene>
<dbReference type="AlphaFoldDB" id="A0A076EF38"/>
<proteinExistence type="predicted"/>
<organism evidence="2 3">
    <name type="scientific">Rhodococcus opacus</name>
    <name type="common">Nocardia opaca</name>
    <dbReference type="NCBI Taxonomy" id="37919"/>
    <lineage>
        <taxon>Bacteria</taxon>
        <taxon>Bacillati</taxon>
        <taxon>Actinomycetota</taxon>
        <taxon>Actinomycetes</taxon>
        <taxon>Mycobacteriales</taxon>
        <taxon>Nocardiaceae</taxon>
        <taxon>Rhodococcus</taxon>
    </lineage>
</organism>
<dbReference type="eggNOG" id="COG1615">
    <property type="taxonomic scope" value="Bacteria"/>
</dbReference>
<evidence type="ECO:0000256" key="1">
    <source>
        <dbReference type="SAM" id="MobiDB-lite"/>
    </source>
</evidence>